<comment type="caution">
    <text evidence="1">The sequence shown here is derived from an EMBL/GenBank/DDBJ whole genome shotgun (WGS) entry which is preliminary data.</text>
</comment>
<keyword evidence="2" id="KW-1185">Reference proteome</keyword>
<evidence type="ECO:0000313" key="2">
    <source>
        <dbReference type="Proteomes" id="UP000822688"/>
    </source>
</evidence>
<gene>
    <name evidence="1" type="ORF">KC19_1G158500</name>
</gene>
<accession>A0A8T0J8Y5</accession>
<sequence>MCPGVVNGTVPSRTDNREAFKEIHEDLDTMKAKFLFDEAGVGGDFEHTTGHERSVILTNDAEKDLEEMKDLTALEKSADGLSSIDEVTQLSLVEDDENELAKNLVRRRV</sequence>
<proteinExistence type="predicted"/>
<name>A0A8T0J8Y5_CERPU</name>
<dbReference type="Proteomes" id="UP000822688">
    <property type="component" value="Chromosome 1"/>
</dbReference>
<dbReference type="EMBL" id="CM026421">
    <property type="protein sequence ID" value="KAG0591211.1"/>
    <property type="molecule type" value="Genomic_DNA"/>
</dbReference>
<protein>
    <submittedName>
        <fullName evidence="1">Uncharacterized protein</fullName>
    </submittedName>
</protein>
<organism evidence="1 2">
    <name type="scientific">Ceratodon purpureus</name>
    <name type="common">Fire moss</name>
    <name type="synonym">Dicranum purpureum</name>
    <dbReference type="NCBI Taxonomy" id="3225"/>
    <lineage>
        <taxon>Eukaryota</taxon>
        <taxon>Viridiplantae</taxon>
        <taxon>Streptophyta</taxon>
        <taxon>Embryophyta</taxon>
        <taxon>Bryophyta</taxon>
        <taxon>Bryophytina</taxon>
        <taxon>Bryopsida</taxon>
        <taxon>Dicranidae</taxon>
        <taxon>Pseudoditrichales</taxon>
        <taxon>Ditrichaceae</taxon>
        <taxon>Ceratodon</taxon>
    </lineage>
</organism>
<dbReference type="AlphaFoldDB" id="A0A8T0J8Y5"/>
<evidence type="ECO:0000313" key="1">
    <source>
        <dbReference type="EMBL" id="KAG0591211.1"/>
    </source>
</evidence>
<reference evidence="1" key="1">
    <citation type="submission" date="2020-06" db="EMBL/GenBank/DDBJ databases">
        <title>WGS assembly of Ceratodon purpureus strain R40.</title>
        <authorList>
            <person name="Carey S.B."/>
            <person name="Jenkins J."/>
            <person name="Shu S."/>
            <person name="Lovell J.T."/>
            <person name="Sreedasyam A."/>
            <person name="Maumus F."/>
            <person name="Tiley G.P."/>
            <person name="Fernandez-Pozo N."/>
            <person name="Barry K."/>
            <person name="Chen C."/>
            <person name="Wang M."/>
            <person name="Lipzen A."/>
            <person name="Daum C."/>
            <person name="Saski C.A."/>
            <person name="Payton A.C."/>
            <person name="Mcbreen J.C."/>
            <person name="Conrad R.E."/>
            <person name="Kollar L.M."/>
            <person name="Olsson S."/>
            <person name="Huttunen S."/>
            <person name="Landis J.B."/>
            <person name="Wickett N.J."/>
            <person name="Johnson M.G."/>
            <person name="Rensing S.A."/>
            <person name="Grimwood J."/>
            <person name="Schmutz J."/>
            <person name="Mcdaniel S.F."/>
        </authorList>
    </citation>
    <scope>NUCLEOTIDE SEQUENCE</scope>
    <source>
        <strain evidence="1">R40</strain>
    </source>
</reference>